<protein>
    <recommendedName>
        <fullName evidence="1">2EXR domain-containing protein</fullName>
    </recommendedName>
</protein>
<proteinExistence type="predicted"/>
<dbReference type="PANTHER" id="PTHR35910:SF6">
    <property type="entry name" value="2EXR DOMAIN-CONTAINING PROTEIN"/>
    <property type="match status" value="1"/>
</dbReference>
<comment type="caution">
    <text evidence="2">The sequence shown here is derived from an EMBL/GenBank/DDBJ whole genome shotgun (WGS) entry which is preliminary data.</text>
</comment>
<evidence type="ECO:0000259" key="1">
    <source>
        <dbReference type="Pfam" id="PF20150"/>
    </source>
</evidence>
<dbReference type="GeneID" id="59303517"/>
<accession>A0A8H5VZ34</accession>
<dbReference type="OrthoDB" id="3469466at2759"/>
<organism evidence="2 3">
    <name type="scientific">Fusarium tjaetaba</name>
    <dbReference type="NCBI Taxonomy" id="1567544"/>
    <lineage>
        <taxon>Eukaryota</taxon>
        <taxon>Fungi</taxon>
        <taxon>Dikarya</taxon>
        <taxon>Ascomycota</taxon>
        <taxon>Pezizomycotina</taxon>
        <taxon>Sordariomycetes</taxon>
        <taxon>Hypocreomycetidae</taxon>
        <taxon>Hypocreales</taxon>
        <taxon>Nectriaceae</taxon>
        <taxon>Fusarium</taxon>
        <taxon>Fusarium fujikuroi species complex</taxon>
    </lineage>
</organism>
<dbReference type="Proteomes" id="UP000530670">
    <property type="component" value="Unassembled WGS sequence"/>
</dbReference>
<feature type="domain" description="2EXR" evidence="1">
    <location>
        <begin position="30"/>
        <end position="139"/>
    </location>
</feature>
<dbReference type="PANTHER" id="PTHR35910">
    <property type="entry name" value="2EXR DOMAIN-CONTAINING PROTEIN"/>
    <property type="match status" value="1"/>
</dbReference>
<dbReference type="Pfam" id="PF20150">
    <property type="entry name" value="2EXR"/>
    <property type="match status" value="1"/>
</dbReference>
<gene>
    <name evidence="2" type="ORF">FTJAE_4806</name>
</gene>
<sequence length="395" mass="45671">MESSKLLSGESPARHGGLFNPLPAKSSLTFHLFPNLPKEIRDMIWEKSLICERYIPVELWHKDKRSGDFCRSELLPPTDQEHRLVLKNPPRPNAIFCTNAESRAAACRFYRVHLPCYSAKGSQLHAPGTFWFNPELDTLEFPGFEHFTTLANDLWRHDRKKKGLRNVSFSIDGKSNFLFHCFYKGAASSDQLRQAVGRFEHVTFIHYSLPRVMLAFTRNSFCYTKRSLPFVYPRSLPVAGATGSFSRQQDPRPIEDNVLESFSFDGFPGFGRMALDWRNWFQELRAGRPCVFRFAYAADECQKPFITDEASAMEYLKDEDKKWQESFDWEIRIHATNPWRSGYTIPEQVDSGLETAFGFWTFPLEPQGPFANPPASRKAVYDLSAYRPELCVFHF</sequence>
<name>A0A8H5VZ34_9HYPO</name>
<keyword evidence="3" id="KW-1185">Reference proteome</keyword>
<dbReference type="EMBL" id="JAAQRI010000091">
    <property type="protein sequence ID" value="KAF5639468.1"/>
    <property type="molecule type" value="Genomic_DNA"/>
</dbReference>
<dbReference type="InterPro" id="IPR045518">
    <property type="entry name" value="2EXR"/>
</dbReference>
<dbReference type="AlphaFoldDB" id="A0A8H5VZ34"/>
<evidence type="ECO:0000313" key="3">
    <source>
        <dbReference type="Proteomes" id="UP000530670"/>
    </source>
</evidence>
<evidence type="ECO:0000313" key="2">
    <source>
        <dbReference type="EMBL" id="KAF5639468.1"/>
    </source>
</evidence>
<reference evidence="2 3" key="1">
    <citation type="submission" date="2020-05" db="EMBL/GenBank/DDBJ databases">
        <title>Identification and distribution of gene clusters putatively required for synthesis of sphingolipid metabolism inhibitors in phylogenetically diverse species of the filamentous fungus Fusarium.</title>
        <authorList>
            <person name="Kim H.-S."/>
            <person name="Busman M."/>
            <person name="Brown D.W."/>
            <person name="Divon H."/>
            <person name="Uhlig S."/>
            <person name="Proctor R.H."/>
        </authorList>
    </citation>
    <scope>NUCLEOTIDE SEQUENCE [LARGE SCALE GENOMIC DNA]</scope>
    <source>
        <strain evidence="2 3">NRRL 66243</strain>
    </source>
</reference>
<dbReference type="RefSeq" id="XP_037208063.1">
    <property type="nucleotide sequence ID" value="XM_037351247.1"/>
</dbReference>